<dbReference type="AlphaFoldDB" id="A0A8H3G4T2"/>
<keyword evidence="3" id="KW-1185">Reference proteome</keyword>
<protein>
    <submittedName>
        <fullName evidence="2">Uncharacterized protein</fullName>
    </submittedName>
</protein>
<name>A0A8H3G4T2_9LECA</name>
<dbReference type="EMBL" id="CAJPDS010000089">
    <property type="protein sequence ID" value="CAF9936181.1"/>
    <property type="molecule type" value="Genomic_DNA"/>
</dbReference>
<gene>
    <name evidence="2" type="ORF">HETSPECPRED_010044</name>
</gene>
<dbReference type="OrthoDB" id="3596604at2759"/>
<keyword evidence="1" id="KW-1133">Transmembrane helix</keyword>
<evidence type="ECO:0000313" key="3">
    <source>
        <dbReference type="Proteomes" id="UP000664521"/>
    </source>
</evidence>
<dbReference type="Proteomes" id="UP000664521">
    <property type="component" value="Unassembled WGS sequence"/>
</dbReference>
<evidence type="ECO:0000313" key="2">
    <source>
        <dbReference type="EMBL" id="CAF9936181.1"/>
    </source>
</evidence>
<feature type="transmembrane region" description="Helical" evidence="1">
    <location>
        <begin position="153"/>
        <end position="178"/>
    </location>
</feature>
<accession>A0A8H3G4T2</accession>
<comment type="caution">
    <text evidence="2">The sequence shown here is derived from an EMBL/GenBank/DDBJ whole genome shotgun (WGS) entry which is preliminary data.</text>
</comment>
<sequence length="265" mass="29062">MEAWNGTTYVFRGVKIPQEAAAWSCGPRCMWMWAHKSPGAGDNSLFYQCPITVSHVSNVMDPKHDLADGMALVAASSIALQGRFVRSSSHLIWTQYQFYPFGSTWEVHFHNADHVGANMAEFAIGSLSTLAKQNPRVQLQGTVPYLGTKLEVFWIYASALLIGIAAVHFILFLLVVYASRVVIIRDDSNLSTARLLRSVTTPLGTSGTLLDGKQASQALAPSATSGLVYGPKQDKLSQDYYLTLGTDATPRIDLPNRKHPDGKYL</sequence>
<evidence type="ECO:0000256" key="1">
    <source>
        <dbReference type="SAM" id="Phobius"/>
    </source>
</evidence>
<proteinExistence type="predicted"/>
<keyword evidence="1" id="KW-0472">Membrane</keyword>
<keyword evidence="1" id="KW-0812">Transmembrane</keyword>
<organism evidence="2 3">
    <name type="scientific">Heterodermia speciosa</name>
    <dbReference type="NCBI Taxonomy" id="116794"/>
    <lineage>
        <taxon>Eukaryota</taxon>
        <taxon>Fungi</taxon>
        <taxon>Dikarya</taxon>
        <taxon>Ascomycota</taxon>
        <taxon>Pezizomycotina</taxon>
        <taxon>Lecanoromycetes</taxon>
        <taxon>OSLEUM clade</taxon>
        <taxon>Lecanoromycetidae</taxon>
        <taxon>Caliciales</taxon>
        <taxon>Physciaceae</taxon>
        <taxon>Heterodermia</taxon>
    </lineage>
</organism>
<reference evidence="2" key="1">
    <citation type="submission" date="2021-03" db="EMBL/GenBank/DDBJ databases">
        <authorList>
            <person name="Tagirdzhanova G."/>
        </authorList>
    </citation>
    <scope>NUCLEOTIDE SEQUENCE</scope>
</reference>